<dbReference type="AlphaFoldDB" id="A0A967EZ46"/>
<evidence type="ECO:0000313" key="6">
    <source>
        <dbReference type="Proteomes" id="UP000761264"/>
    </source>
</evidence>
<keyword evidence="1" id="KW-0805">Transcription regulation</keyword>
<gene>
    <name evidence="5" type="ORF">HBA54_15965</name>
</gene>
<reference evidence="5" key="1">
    <citation type="submission" date="2020-03" db="EMBL/GenBank/DDBJ databases">
        <title>Genome of Pelagibius litoralis DSM 21314T.</title>
        <authorList>
            <person name="Wang G."/>
        </authorList>
    </citation>
    <scope>NUCLEOTIDE SEQUENCE</scope>
    <source>
        <strain evidence="5">DSM 21314</strain>
    </source>
</reference>
<dbReference type="PROSITE" id="PS50043">
    <property type="entry name" value="HTH_LUXR_2"/>
    <property type="match status" value="1"/>
</dbReference>
<evidence type="ECO:0000256" key="1">
    <source>
        <dbReference type="ARBA" id="ARBA00023015"/>
    </source>
</evidence>
<dbReference type="Gene3D" id="1.10.10.10">
    <property type="entry name" value="Winged helix-like DNA-binding domain superfamily/Winged helix DNA-binding domain"/>
    <property type="match status" value="1"/>
</dbReference>
<proteinExistence type="predicted"/>
<dbReference type="InterPro" id="IPR000792">
    <property type="entry name" value="Tscrpt_reg_LuxR_C"/>
</dbReference>
<dbReference type="Gene3D" id="3.30.450.80">
    <property type="entry name" value="Transcription factor LuxR-like, autoinducer-binding domain"/>
    <property type="match status" value="1"/>
</dbReference>
<comment type="caution">
    <text evidence="5">The sequence shown here is derived from an EMBL/GenBank/DDBJ whole genome shotgun (WGS) entry which is preliminary data.</text>
</comment>
<dbReference type="SUPFAM" id="SSF75516">
    <property type="entry name" value="Pheromone-binding domain of LuxR-like quorum-sensing transcription factors"/>
    <property type="match status" value="1"/>
</dbReference>
<name>A0A967EZ46_9PROT</name>
<organism evidence="5 6">
    <name type="scientific">Pelagibius litoralis</name>
    <dbReference type="NCBI Taxonomy" id="374515"/>
    <lineage>
        <taxon>Bacteria</taxon>
        <taxon>Pseudomonadati</taxon>
        <taxon>Pseudomonadota</taxon>
        <taxon>Alphaproteobacteria</taxon>
        <taxon>Rhodospirillales</taxon>
        <taxon>Rhodovibrionaceae</taxon>
        <taxon>Pelagibius</taxon>
    </lineage>
</organism>
<evidence type="ECO:0000313" key="5">
    <source>
        <dbReference type="EMBL" id="NIA70102.1"/>
    </source>
</evidence>
<dbReference type="PANTHER" id="PTHR44688:SF16">
    <property type="entry name" value="DNA-BINDING TRANSCRIPTIONAL ACTIVATOR DEVR_DOSR"/>
    <property type="match status" value="1"/>
</dbReference>
<dbReference type="RefSeq" id="WP_167226378.1">
    <property type="nucleotide sequence ID" value="NZ_JAAQPH010000012.1"/>
</dbReference>
<accession>A0A967EZ46</accession>
<dbReference type="GO" id="GO:0003677">
    <property type="term" value="F:DNA binding"/>
    <property type="evidence" value="ECO:0007669"/>
    <property type="project" value="UniProtKB-KW"/>
</dbReference>
<dbReference type="Pfam" id="PF03472">
    <property type="entry name" value="Autoind_bind"/>
    <property type="match status" value="1"/>
</dbReference>
<evidence type="ECO:0000256" key="2">
    <source>
        <dbReference type="ARBA" id="ARBA00023125"/>
    </source>
</evidence>
<dbReference type="InterPro" id="IPR016032">
    <property type="entry name" value="Sig_transdc_resp-reg_C-effctor"/>
</dbReference>
<dbReference type="InterPro" id="IPR005143">
    <property type="entry name" value="TF_LuxR_autoind-bd_dom"/>
</dbReference>
<dbReference type="EMBL" id="JAAQPH010000012">
    <property type="protein sequence ID" value="NIA70102.1"/>
    <property type="molecule type" value="Genomic_DNA"/>
</dbReference>
<dbReference type="Proteomes" id="UP000761264">
    <property type="component" value="Unassembled WGS sequence"/>
</dbReference>
<dbReference type="InterPro" id="IPR036693">
    <property type="entry name" value="TF_LuxR_autoind-bd_dom_sf"/>
</dbReference>
<evidence type="ECO:0000259" key="4">
    <source>
        <dbReference type="PROSITE" id="PS50043"/>
    </source>
</evidence>
<dbReference type="Pfam" id="PF00196">
    <property type="entry name" value="GerE"/>
    <property type="match status" value="1"/>
</dbReference>
<dbReference type="SUPFAM" id="SSF46894">
    <property type="entry name" value="C-terminal effector domain of the bipartite response regulators"/>
    <property type="match status" value="1"/>
</dbReference>
<evidence type="ECO:0000256" key="3">
    <source>
        <dbReference type="ARBA" id="ARBA00023163"/>
    </source>
</evidence>
<dbReference type="InterPro" id="IPR036388">
    <property type="entry name" value="WH-like_DNA-bd_sf"/>
</dbReference>
<dbReference type="CDD" id="cd06170">
    <property type="entry name" value="LuxR_C_like"/>
    <property type="match status" value="1"/>
</dbReference>
<keyword evidence="6" id="KW-1185">Reference proteome</keyword>
<dbReference type="GO" id="GO:0006355">
    <property type="term" value="P:regulation of DNA-templated transcription"/>
    <property type="evidence" value="ECO:0007669"/>
    <property type="project" value="InterPro"/>
</dbReference>
<sequence length="257" mass="28408">MSSAIMAHLDALERAESIAEIGASLQATLGSLGFDTYSYVHVRPPLGKRIRSFVPPSSQDGRVVHEFLATFPDAWVEHYILQGYGDVDPTFQAAMGTILPFSWRDLGGRNDLSSGQRRVFDEARDFGLSMGATIPIHGPESGLSTLNVSASGGHEKEFEENYQAGRQDLLWVAVQTHEAFLRLSEDAPEQGRVRLTDRERDCLLWTARGKTAWEVGQILAISEETVLFHLKNGTRKLGVFSKHHAVVKAVMQGHIIP</sequence>
<feature type="domain" description="HTH luxR-type" evidence="4">
    <location>
        <begin position="188"/>
        <end position="253"/>
    </location>
</feature>
<keyword evidence="2" id="KW-0238">DNA-binding</keyword>
<protein>
    <recommendedName>
        <fullName evidence="4">HTH luxR-type domain-containing protein</fullName>
    </recommendedName>
</protein>
<dbReference type="SMART" id="SM00421">
    <property type="entry name" value="HTH_LUXR"/>
    <property type="match status" value="1"/>
</dbReference>
<keyword evidence="3" id="KW-0804">Transcription</keyword>
<dbReference type="PRINTS" id="PR00038">
    <property type="entry name" value="HTHLUXR"/>
</dbReference>
<dbReference type="PANTHER" id="PTHR44688">
    <property type="entry name" value="DNA-BINDING TRANSCRIPTIONAL ACTIVATOR DEVR_DOSR"/>
    <property type="match status" value="1"/>
</dbReference>